<dbReference type="Pfam" id="PF00664">
    <property type="entry name" value="ABC_membrane"/>
    <property type="match status" value="1"/>
</dbReference>
<dbReference type="SUPFAM" id="SSF52540">
    <property type="entry name" value="P-loop containing nucleoside triphosphate hydrolases"/>
    <property type="match status" value="1"/>
</dbReference>
<keyword evidence="2" id="KW-0813">Transport</keyword>
<evidence type="ECO:0000313" key="14">
    <source>
        <dbReference type="EMBL" id="MDJ1485604.1"/>
    </source>
</evidence>
<comment type="subcellular location">
    <subcellularLocation>
        <location evidence="1">Cell membrane</location>
        <topology evidence="1">Multi-pass membrane protein</topology>
    </subcellularLocation>
</comment>
<dbReference type="Proteomes" id="UP001241110">
    <property type="component" value="Unassembled WGS sequence"/>
</dbReference>
<dbReference type="InterPro" id="IPR027417">
    <property type="entry name" value="P-loop_NTPase"/>
</dbReference>
<accession>A0AAE3QZI8</accession>
<keyword evidence="4 10" id="KW-0812">Transmembrane</keyword>
<dbReference type="InterPro" id="IPR003439">
    <property type="entry name" value="ABC_transporter-like_ATP-bd"/>
</dbReference>
<keyword evidence="9 10" id="KW-0472">Membrane</keyword>
<dbReference type="Pfam" id="PF03412">
    <property type="entry name" value="Peptidase_C39"/>
    <property type="match status" value="1"/>
</dbReference>
<dbReference type="GO" id="GO:0016887">
    <property type="term" value="F:ATP hydrolysis activity"/>
    <property type="evidence" value="ECO:0007669"/>
    <property type="project" value="InterPro"/>
</dbReference>
<gene>
    <name evidence="14" type="ORF">QNI16_34255</name>
</gene>
<dbReference type="InterPro" id="IPR011527">
    <property type="entry name" value="ABC1_TM_dom"/>
</dbReference>
<dbReference type="PANTHER" id="PTHR43394">
    <property type="entry name" value="ATP-DEPENDENT PERMEASE MDL1, MITOCHONDRIAL"/>
    <property type="match status" value="1"/>
</dbReference>
<dbReference type="GO" id="GO:0015421">
    <property type="term" value="F:ABC-type oligopeptide transporter activity"/>
    <property type="evidence" value="ECO:0007669"/>
    <property type="project" value="TreeGrafter"/>
</dbReference>
<feature type="transmembrane region" description="Helical" evidence="10">
    <location>
        <begin position="303"/>
        <end position="326"/>
    </location>
</feature>
<dbReference type="EMBL" id="JASJOS010000021">
    <property type="protein sequence ID" value="MDJ1485604.1"/>
    <property type="molecule type" value="Genomic_DNA"/>
</dbReference>
<evidence type="ECO:0000256" key="10">
    <source>
        <dbReference type="SAM" id="Phobius"/>
    </source>
</evidence>
<evidence type="ECO:0000256" key="7">
    <source>
        <dbReference type="ARBA" id="ARBA00022840"/>
    </source>
</evidence>
<dbReference type="SMART" id="SM00382">
    <property type="entry name" value="AAA"/>
    <property type="match status" value="1"/>
</dbReference>
<dbReference type="GO" id="GO:0006508">
    <property type="term" value="P:proteolysis"/>
    <property type="evidence" value="ECO:0007669"/>
    <property type="project" value="InterPro"/>
</dbReference>
<dbReference type="Gene3D" id="1.20.1560.10">
    <property type="entry name" value="ABC transporter type 1, transmembrane domain"/>
    <property type="match status" value="1"/>
</dbReference>
<evidence type="ECO:0000256" key="2">
    <source>
        <dbReference type="ARBA" id="ARBA00022448"/>
    </source>
</evidence>
<dbReference type="CDD" id="cd18571">
    <property type="entry name" value="ABC_6TM_peptidase_like"/>
    <property type="match status" value="1"/>
</dbReference>
<protein>
    <submittedName>
        <fullName evidence="14">Peptidase domain-containing ABC transporter</fullName>
    </submittedName>
</protein>
<dbReference type="GO" id="GO:0005524">
    <property type="term" value="F:ATP binding"/>
    <property type="evidence" value="ECO:0007669"/>
    <property type="project" value="UniProtKB-KW"/>
</dbReference>
<feature type="transmembrane region" description="Helical" evidence="10">
    <location>
        <begin position="228"/>
        <end position="247"/>
    </location>
</feature>
<feature type="transmembrane region" description="Helical" evidence="10">
    <location>
        <begin position="332"/>
        <end position="351"/>
    </location>
</feature>
<keyword evidence="8 10" id="KW-1133">Transmembrane helix</keyword>
<keyword evidence="3" id="KW-1003">Cell membrane</keyword>
<evidence type="ECO:0000259" key="12">
    <source>
        <dbReference type="PROSITE" id="PS50929"/>
    </source>
</evidence>
<evidence type="ECO:0000256" key="6">
    <source>
        <dbReference type="ARBA" id="ARBA00022801"/>
    </source>
</evidence>
<comment type="caution">
    <text evidence="14">The sequence shown here is derived from an EMBL/GenBank/DDBJ whole genome shotgun (WGS) entry which is preliminary data.</text>
</comment>
<dbReference type="SUPFAM" id="SSF90123">
    <property type="entry name" value="ABC transporter transmembrane region"/>
    <property type="match status" value="1"/>
</dbReference>
<dbReference type="Gene3D" id="3.90.70.10">
    <property type="entry name" value="Cysteine proteinases"/>
    <property type="match status" value="1"/>
</dbReference>
<dbReference type="PROSITE" id="PS00211">
    <property type="entry name" value="ABC_TRANSPORTER_1"/>
    <property type="match status" value="1"/>
</dbReference>
<feature type="domain" description="ABC transporter" evidence="11">
    <location>
        <begin position="557"/>
        <end position="792"/>
    </location>
</feature>
<evidence type="ECO:0000256" key="5">
    <source>
        <dbReference type="ARBA" id="ARBA00022741"/>
    </source>
</evidence>
<feature type="domain" description="Peptidase C39" evidence="13">
    <location>
        <begin position="10"/>
        <end position="137"/>
    </location>
</feature>
<feature type="domain" description="ABC transmembrane type-1" evidence="12">
    <location>
        <begin position="196"/>
        <end position="475"/>
    </location>
</feature>
<dbReference type="InterPro" id="IPR005074">
    <property type="entry name" value="Peptidase_C39"/>
</dbReference>
<keyword evidence="6" id="KW-0378">Hydrolase</keyword>
<evidence type="ECO:0000256" key="4">
    <source>
        <dbReference type="ARBA" id="ARBA00022692"/>
    </source>
</evidence>
<evidence type="ECO:0000256" key="1">
    <source>
        <dbReference type="ARBA" id="ARBA00004651"/>
    </source>
</evidence>
<dbReference type="InterPro" id="IPR039421">
    <property type="entry name" value="Type_1_exporter"/>
</dbReference>
<dbReference type="Gene3D" id="3.40.50.300">
    <property type="entry name" value="P-loop containing nucleotide triphosphate hydrolases"/>
    <property type="match status" value="1"/>
</dbReference>
<dbReference type="PROSITE" id="PS50990">
    <property type="entry name" value="PEPTIDASE_C39"/>
    <property type="match status" value="1"/>
</dbReference>
<evidence type="ECO:0000259" key="13">
    <source>
        <dbReference type="PROSITE" id="PS50990"/>
    </source>
</evidence>
<dbReference type="Pfam" id="PF00005">
    <property type="entry name" value="ABC_tran"/>
    <property type="match status" value="1"/>
</dbReference>
<dbReference type="GO" id="GO:0008233">
    <property type="term" value="F:peptidase activity"/>
    <property type="evidence" value="ECO:0007669"/>
    <property type="project" value="InterPro"/>
</dbReference>
<dbReference type="PROSITE" id="PS50893">
    <property type="entry name" value="ABC_TRANSPORTER_2"/>
    <property type="match status" value="1"/>
</dbReference>
<evidence type="ECO:0000256" key="9">
    <source>
        <dbReference type="ARBA" id="ARBA00023136"/>
    </source>
</evidence>
<evidence type="ECO:0000256" key="8">
    <source>
        <dbReference type="ARBA" id="ARBA00022989"/>
    </source>
</evidence>
<reference evidence="14" key="1">
    <citation type="submission" date="2023-05" db="EMBL/GenBank/DDBJ databases">
        <authorList>
            <person name="Zhang X."/>
        </authorList>
    </citation>
    <scope>NUCLEOTIDE SEQUENCE</scope>
    <source>
        <strain evidence="14">YF14B1</strain>
    </source>
</reference>
<keyword evidence="7" id="KW-0067">ATP-binding</keyword>
<dbReference type="AlphaFoldDB" id="A0AAE3QZI8"/>
<evidence type="ECO:0000259" key="11">
    <source>
        <dbReference type="PROSITE" id="PS50893"/>
    </source>
</evidence>
<evidence type="ECO:0000313" key="15">
    <source>
        <dbReference type="Proteomes" id="UP001241110"/>
    </source>
</evidence>
<dbReference type="InterPro" id="IPR036640">
    <property type="entry name" value="ABC1_TM_sf"/>
</dbReference>
<keyword evidence="5" id="KW-0547">Nucleotide-binding</keyword>
<dbReference type="PROSITE" id="PS50929">
    <property type="entry name" value="ABC_TM1F"/>
    <property type="match status" value="1"/>
</dbReference>
<organism evidence="14 15">
    <name type="scientific">Xanthocytophaga flava</name>
    <dbReference type="NCBI Taxonomy" id="3048013"/>
    <lineage>
        <taxon>Bacteria</taxon>
        <taxon>Pseudomonadati</taxon>
        <taxon>Bacteroidota</taxon>
        <taxon>Cytophagia</taxon>
        <taxon>Cytophagales</taxon>
        <taxon>Rhodocytophagaceae</taxon>
        <taxon>Xanthocytophaga</taxon>
    </lineage>
</organism>
<dbReference type="InterPro" id="IPR003593">
    <property type="entry name" value="AAA+_ATPase"/>
</dbReference>
<evidence type="ECO:0000256" key="3">
    <source>
        <dbReference type="ARBA" id="ARBA00022475"/>
    </source>
</evidence>
<dbReference type="GO" id="GO:0005886">
    <property type="term" value="C:plasma membrane"/>
    <property type="evidence" value="ECO:0007669"/>
    <property type="project" value="UniProtKB-SubCell"/>
</dbReference>
<dbReference type="PANTHER" id="PTHR43394:SF1">
    <property type="entry name" value="ATP-BINDING CASSETTE SUB-FAMILY B MEMBER 10, MITOCHONDRIAL"/>
    <property type="match status" value="1"/>
</dbReference>
<name>A0AAE3QZI8_9BACT</name>
<dbReference type="InterPro" id="IPR017871">
    <property type="entry name" value="ABC_transporter-like_CS"/>
</dbReference>
<feature type="transmembrane region" description="Helical" evidence="10">
    <location>
        <begin position="192"/>
        <end position="213"/>
    </location>
</feature>
<proteinExistence type="predicted"/>
<sequence length="799" mass="90703">MRKTYRFYRQLDFMDCGPTCLKMISSFYGKDYSLDFFRTNTFITRQGVSIGCLSDAAEKIGFKTLIAKVSLHQICHEVPLPCILHWNQEHFVVLYEVRSGGLFRKEEQFIIADPAHQLVAVNRNVFLNCWIGQNTSQTQPDQETELLKNSSSKGIALLLEPTVEFYSNAAPQKDKPTGFRFLLQYLQPYRRLVLQIVLGMLLSSMLNLTFPFLTQSLVDYGIQHKNPSFIHLILFSQLLLFLGGIAIDMIRNWILLHINTRISVSIISNFLVKLMKLPLHFFESKNIGDISQRINDHHRIETFLTSATLQTLFSLVNLFILSFVLSIYNLKILGVFLVGSFLSIVWMFIFLKKRKDLDYHRFQRLRDNQNNIYELITSMQEIKLNNCEKSKRWEWERIQAKLFKINIQSLTLEQYQEIGFSSITQGKNILVSYLAASLVIENQITLGMMLSISYIIGQMNGPLGQIVGFMKSIQDAKISLERLGEIHNRQEEEETDQSNGWLLSGQEALLPDMAMPADTIGEMPADPVSYHQQTTSHVPASAHPAKAIQDPGLTSGISIAQVSFRYGGPRSKMVLNDATFHIPKGKVTAIVGASGSGKTTIVKLLLKFYEPSQGEILIDGTDLNHLSARWWRSQCGTVMQDGYIFSDTIARNIAVEGTIDRERLVHAIQTANLHEYVQRLPLGLNTYIGNTGAGLSGGQRQRILIARAVYKNPEYIFFDEATSALDANNEKVIIHNLNHFFKGRTVIVIAHRLSTVRNADQIIVMHNGAIIEQGTHHTLCSQQGYYFELVRNQLELAVQ</sequence>
<dbReference type="FunFam" id="3.40.50.300:FF:000299">
    <property type="entry name" value="ABC transporter ATP-binding protein/permease"/>
    <property type="match status" value="1"/>
</dbReference>